<gene>
    <name evidence="2" type="ORF">AAF712_010582</name>
</gene>
<feature type="transmembrane region" description="Helical" evidence="1">
    <location>
        <begin position="177"/>
        <end position="201"/>
    </location>
</feature>
<proteinExistence type="predicted"/>
<feature type="transmembrane region" description="Helical" evidence="1">
    <location>
        <begin position="222"/>
        <end position="244"/>
    </location>
</feature>
<evidence type="ECO:0000313" key="3">
    <source>
        <dbReference type="Proteomes" id="UP001437256"/>
    </source>
</evidence>
<name>A0ABR2ZMC1_9AGAR</name>
<keyword evidence="1" id="KW-0472">Membrane</keyword>
<dbReference type="Proteomes" id="UP001437256">
    <property type="component" value="Unassembled WGS sequence"/>
</dbReference>
<reference evidence="2 3" key="1">
    <citation type="submission" date="2024-05" db="EMBL/GenBank/DDBJ databases">
        <title>A draft genome resource for the thread blight pathogen Marasmius tenuissimus strain MS-2.</title>
        <authorList>
            <person name="Yulfo-Soto G.E."/>
            <person name="Baruah I.K."/>
            <person name="Amoako-Attah I."/>
            <person name="Bukari Y."/>
            <person name="Meinhardt L.W."/>
            <person name="Bailey B.A."/>
            <person name="Cohen S.P."/>
        </authorList>
    </citation>
    <scope>NUCLEOTIDE SEQUENCE [LARGE SCALE GENOMIC DNA]</scope>
    <source>
        <strain evidence="2 3">MS-2</strain>
    </source>
</reference>
<keyword evidence="1" id="KW-0812">Transmembrane</keyword>
<feature type="transmembrane region" description="Helical" evidence="1">
    <location>
        <begin position="113"/>
        <end position="132"/>
    </location>
</feature>
<feature type="transmembrane region" description="Helical" evidence="1">
    <location>
        <begin position="12"/>
        <end position="38"/>
    </location>
</feature>
<protein>
    <submittedName>
        <fullName evidence="2">Uncharacterized protein</fullName>
    </submittedName>
</protein>
<feature type="transmembrane region" description="Helical" evidence="1">
    <location>
        <begin position="250"/>
        <end position="271"/>
    </location>
</feature>
<feature type="transmembrane region" description="Helical" evidence="1">
    <location>
        <begin position="144"/>
        <end position="165"/>
    </location>
</feature>
<keyword evidence="3" id="KW-1185">Reference proteome</keyword>
<sequence>MAALSYQGSFFLAVWIEAIVFGLYFCLFGIDLILTFASRGREGERRYLKSVFWFTNVMFFIATLHVILAGYRFMKWGVPTKPFSDNIPFASEGGPFAVPEGITFVLAGSWENLTYSTLYPISEILGSAAAIYRCWVLRNKSWKIITIPLFLLLAEIVSVITGLLTRASLDSPLNPTLGYLTISFYVVTLFLNITATALMILPLWSGYRQQMLPGRSSILRPVFWILLESAALQVLLELVILGLFMARHPALNIMVSILPPSVGIIFSLITVRIKLAYLGRDTNMTGVDLPTMSQPTFTTMNTLSQDHSPTDTIPSPNFPAPSEAFALGQLKYTASAHGP</sequence>
<dbReference type="EMBL" id="JBBXMP010000102">
    <property type="protein sequence ID" value="KAL0062543.1"/>
    <property type="molecule type" value="Genomic_DNA"/>
</dbReference>
<evidence type="ECO:0000313" key="2">
    <source>
        <dbReference type="EMBL" id="KAL0062543.1"/>
    </source>
</evidence>
<accession>A0ABR2ZMC1</accession>
<evidence type="ECO:0000256" key="1">
    <source>
        <dbReference type="SAM" id="Phobius"/>
    </source>
</evidence>
<keyword evidence="1" id="KW-1133">Transmembrane helix</keyword>
<feature type="transmembrane region" description="Helical" evidence="1">
    <location>
        <begin position="50"/>
        <end position="74"/>
    </location>
</feature>
<organism evidence="2 3">
    <name type="scientific">Marasmius tenuissimus</name>
    <dbReference type="NCBI Taxonomy" id="585030"/>
    <lineage>
        <taxon>Eukaryota</taxon>
        <taxon>Fungi</taxon>
        <taxon>Dikarya</taxon>
        <taxon>Basidiomycota</taxon>
        <taxon>Agaricomycotina</taxon>
        <taxon>Agaricomycetes</taxon>
        <taxon>Agaricomycetidae</taxon>
        <taxon>Agaricales</taxon>
        <taxon>Marasmiineae</taxon>
        <taxon>Marasmiaceae</taxon>
        <taxon>Marasmius</taxon>
    </lineage>
</organism>
<comment type="caution">
    <text evidence="2">The sequence shown here is derived from an EMBL/GenBank/DDBJ whole genome shotgun (WGS) entry which is preliminary data.</text>
</comment>